<evidence type="ECO:0000256" key="13">
    <source>
        <dbReference type="NCBIfam" id="TIGR00070"/>
    </source>
</evidence>
<evidence type="ECO:0000256" key="9">
    <source>
        <dbReference type="ARBA" id="ARBA00022741"/>
    </source>
</evidence>
<dbReference type="AlphaFoldDB" id="A0A2T0GS01"/>
<comment type="pathway">
    <text evidence="3">Amino-acid biosynthesis; L-histidine biosynthesis; L-histidine from 5-phospho-alpha-D-ribose 1-diphosphate: step 1/9.</text>
</comment>
<evidence type="ECO:0000313" key="15">
    <source>
        <dbReference type="EMBL" id="PRW61874.1"/>
    </source>
</evidence>
<comment type="subcellular location">
    <subcellularLocation>
        <location evidence="2">Cytoplasm</location>
    </subcellularLocation>
</comment>
<dbReference type="GO" id="GO:0005524">
    <property type="term" value="F:ATP binding"/>
    <property type="evidence" value="ECO:0007669"/>
    <property type="project" value="UniProtKB-KW"/>
</dbReference>
<keyword evidence="8 15" id="KW-0808">Transferase</keyword>
<keyword evidence="6" id="KW-0028">Amino-acid biosynthesis</keyword>
<dbReference type="Proteomes" id="UP000239352">
    <property type="component" value="Unassembled WGS sequence"/>
</dbReference>
<keyword evidence="7 15" id="KW-0328">Glycosyltransferase</keyword>
<evidence type="ECO:0000256" key="3">
    <source>
        <dbReference type="ARBA" id="ARBA00004667"/>
    </source>
</evidence>
<evidence type="ECO:0000256" key="6">
    <source>
        <dbReference type="ARBA" id="ARBA00022605"/>
    </source>
</evidence>
<dbReference type="EMBL" id="PVSR01000052">
    <property type="protein sequence ID" value="PRW61874.1"/>
    <property type="molecule type" value="Genomic_DNA"/>
</dbReference>
<comment type="catalytic activity">
    <reaction evidence="1">
        <text>1-(5-phospho-beta-D-ribosyl)-ATP + diphosphate = 5-phospho-alpha-D-ribose 1-diphosphate + ATP</text>
        <dbReference type="Rhea" id="RHEA:18473"/>
        <dbReference type="ChEBI" id="CHEBI:30616"/>
        <dbReference type="ChEBI" id="CHEBI:33019"/>
        <dbReference type="ChEBI" id="CHEBI:58017"/>
        <dbReference type="ChEBI" id="CHEBI:73183"/>
        <dbReference type="EC" id="2.4.2.17"/>
    </reaction>
</comment>
<name>A0A2T0GS01_ACTMO</name>
<keyword evidence="11" id="KW-0368">Histidine biosynthesis</keyword>
<evidence type="ECO:0000256" key="4">
    <source>
        <dbReference type="ARBA" id="ARBA00011946"/>
    </source>
</evidence>
<comment type="caution">
    <text evidence="15">The sequence shown here is derived from an EMBL/GenBank/DDBJ whole genome shotgun (WGS) entry which is preliminary data.</text>
</comment>
<dbReference type="InterPro" id="IPR001348">
    <property type="entry name" value="ATP_PRibTrfase_HisG"/>
</dbReference>
<evidence type="ECO:0000256" key="12">
    <source>
        <dbReference type="ARBA" id="ARBA00024861"/>
    </source>
</evidence>
<keyword evidence="9" id="KW-0547">Nucleotide-binding</keyword>
<organism evidence="15 16">
    <name type="scientific">Actinopolyspora mortivallis</name>
    <dbReference type="NCBI Taxonomy" id="33906"/>
    <lineage>
        <taxon>Bacteria</taxon>
        <taxon>Bacillati</taxon>
        <taxon>Actinomycetota</taxon>
        <taxon>Actinomycetes</taxon>
        <taxon>Actinopolysporales</taxon>
        <taxon>Actinopolysporaceae</taxon>
        <taxon>Actinopolyspora</taxon>
    </lineage>
</organism>
<evidence type="ECO:0000259" key="14">
    <source>
        <dbReference type="Pfam" id="PF01634"/>
    </source>
</evidence>
<proteinExistence type="predicted"/>
<evidence type="ECO:0000256" key="5">
    <source>
        <dbReference type="ARBA" id="ARBA00022490"/>
    </source>
</evidence>
<dbReference type="Gene3D" id="3.40.190.10">
    <property type="entry name" value="Periplasmic binding protein-like II"/>
    <property type="match status" value="2"/>
</dbReference>
<keyword evidence="10" id="KW-0067">ATP-binding</keyword>
<dbReference type="SUPFAM" id="SSF53850">
    <property type="entry name" value="Periplasmic binding protein-like II"/>
    <property type="match status" value="1"/>
</dbReference>
<evidence type="ECO:0000256" key="2">
    <source>
        <dbReference type="ARBA" id="ARBA00004496"/>
    </source>
</evidence>
<evidence type="ECO:0000313" key="16">
    <source>
        <dbReference type="Proteomes" id="UP000239352"/>
    </source>
</evidence>
<reference evidence="15 16" key="1">
    <citation type="submission" date="2018-03" db="EMBL/GenBank/DDBJ databases">
        <title>Actinopolyspora mortivallis from Sahara, screening for active biomolecules.</title>
        <authorList>
            <person name="Selama O."/>
            <person name="Wellington E.M.H."/>
            <person name="Hacene H."/>
        </authorList>
    </citation>
    <scope>NUCLEOTIDE SEQUENCE [LARGE SCALE GENOMIC DNA]</scope>
    <source>
        <strain evidence="15 16">M5A</strain>
    </source>
</reference>
<protein>
    <recommendedName>
        <fullName evidence="4 13">ATP phosphoribosyltransferase</fullName>
        <ecNumber evidence="4 13">2.4.2.17</ecNumber>
    </recommendedName>
</protein>
<dbReference type="GO" id="GO:0003879">
    <property type="term" value="F:ATP phosphoribosyltransferase activity"/>
    <property type="evidence" value="ECO:0007669"/>
    <property type="project" value="UniProtKB-UniRule"/>
</dbReference>
<gene>
    <name evidence="15" type="primary">hisG</name>
    <name evidence="15" type="ORF">CEP50_18460</name>
</gene>
<dbReference type="PANTHER" id="PTHR21403:SF10">
    <property type="entry name" value="ATP PHOSPHORIBOSYLTRANSFERASE"/>
    <property type="match status" value="1"/>
</dbReference>
<evidence type="ECO:0000256" key="8">
    <source>
        <dbReference type="ARBA" id="ARBA00022679"/>
    </source>
</evidence>
<dbReference type="UniPathway" id="UPA00031">
    <property type="reaction ID" value="UER00006"/>
</dbReference>
<evidence type="ECO:0000256" key="10">
    <source>
        <dbReference type="ARBA" id="ARBA00022840"/>
    </source>
</evidence>
<dbReference type="GO" id="GO:0005737">
    <property type="term" value="C:cytoplasm"/>
    <property type="evidence" value="ECO:0007669"/>
    <property type="project" value="UniProtKB-SubCell"/>
</dbReference>
<comment type="function">
    <text evidence="12">Catalyzes the condensation of ATP and 5-phosphoribose 1-diphosphate to form N'-(5'-phosphoribosyl)-ATP (PR-ATP). Has a crucial role in the pathway because the rate of histidine biosynthesis seems to be controlled primarily by regulation of HisG enzymatic activity.</text>
</comment>
<dbReference type="InParanoid" id="A0A2T0GS01"/>
<keyword evidence="16" id="KW-1185">Reference proteome</keyword>
<dbReference type="GO" id="GO:0000105">
    <property type="term" value="P:L-histidine biosynthetic process"/>
    <property type="evidence" value="ECO:0007669"/>
    <property type="project" value="UniProtKB-UniRule"/>
</dbReference>
<evidence type="ECO:0000256" key="11">
    <source>
        <dbReference type="ARBA" id="ARBA00023102"/>
    </source>
</evidence>
<feature type="domain" description="ATP phosphoribosyltransferase catalytic" evidence="14">
    <location>
        <begin position="68"/>
        <end position="219"/>
    </location>
</feature>
<evidence type="ECO:0000256" key="1">
    <source>
        <dbReference type="ARBA" id="ARBA00000915"/>
    </source>
</evidence>
<accession>A0A2T0GS01</accession>
<dbReference type="EC" id="2.4.2.17" evidence="4 13"/>
<dbReference type="InterPro" id="IPR013820">
    <property type="entry name" value="ATP_PRibTrfase_cat"/>
</dbReference>
<sequence>MEMLTKCTVEDFHHLGKLEKETRVVFGVPNSGRLLAEVVTLIGPLLDVNSEHRGLLFESEDMVVICARSYDLPKLAERGMADIILTGYDYVVDSGVELEEIYDTGFQQCTIGIVGVKEKERWRQNKSISVATQYPGIACRFFENQDVPNCSLFEVSGAAELYAQANIVDIIVDAYMTGETAKANGLCLLEPILKSSGRIFARPGWRQEDKDIGPVIMRLIS</sequence>
<keyword evidence="5" id="KW-0963">Cytoplasm</keyword>
<dbReference type="Pfam" id="PF01634">
    <property type="entry name" value="HisG"/>
    <property type="match status" value="1"/>
</dbReference>
<dbReference type="NCBIfam" id="TIGR00070">
    <property type="entry name" value="hisG"/>
    <property type="match status" value="1"/>
</dbReference>
<dbReference type="PANTHER" id="PTHR21403">
    <property type="entry name" value="ATP PHOSPHORIBOSYLTRANSFERASE ATP-PRTASE"/>
    <property type="match status" value="1"/>
</dbReference>
<evidence type="ECO:0000256" key="7">
    <source>
        <dbReference type="ARBA" id="ARBA00022676"/>
    </source>
</evidence>